<dbReference type="GO" id="GO:0005634">
    <property type="term" value="C:nucleus"/>
    <property type="evidence" value="ECO:0007669"/>
    <property type="project" value="UniProtKB-SubCell"/>
</dbReference>
<dbReference type="SUPFAM" id="SSF50978">
    <property type="entry name" value="WD40 repeat-like"/>
    <property type="match status" value="1"/>
</dbReference>
<keyword evidence="4 6" id="KW-0677">Repeat</keyword>
<dbReference type="PANTHER" id="PTHR16288">
    <property type="entry name" value="WD40 REPEAT PROTEIN 4"/>
    <property type="match status" value="1"/>
</dbReference>
<dbReference type="InterPro" id="IPR028884">
    <property type="entry name" value="Trm82"/>
</dbReference>
<keyword evidence="10" id="KW-1185">Reference proteome</keyword>
<feature type="repeat" description="WD" evidence="7">
    <location>
        <begin position="323"/>
        <end position="357"/>
    </location>
</feature>
<evidence type="ECO:0000256" key="7">
    <source>
        <dbReference type="PROSITE-ProRule" id="PRU00221"/>
    </source>
</evidence>
<keyword evidence="2 6" id="KW-0853">WD repeat</keyword>
<dbReference type="PANTHER" id="PTHR16288:SF0">
    <property type="entry name" value="TRNA (GUANINE-N(7)-)-METHYLTRANSFERASE NON-CATALYTIC SUBUNIT WDR4"/>
    <property type="match status" value="1"/>
</dbReference>
<evidence type="ECO:0000256" key="1">
    <source>
        <dbReference type="ARBA" id="ARBA00004123"/>
    </source>
</evidence>
<dbReference type="AlphaFoldDB" id="A0AAN7CP28"/>
<comment type="subcellular location">
    <subcellularLocation>
        <location evidence="1 6">Nucleus</location>
    </subcellularLocation>
</comment>
<dbReference type="GO" id="GO:0005829">
    <property type="term" value="C:cytosol"/>
    <property type="evidence" value="ECO:0007669"/>
    <property type="project" value="TreeGrafter"/>
</dbReference>
<keyword evidence="3 6" id="KW-0819">tRNA processing</keyword>
<evidence type="ECO:0000313" key="10">
    <source>
        <dbReference type="Proteomes" id="UP001303647"/>
    </source>
</evidence>
<dbReference type="GO" id="GO:0106004">
    <property type="term" value="P:tRNA (guanine-N7)-methylation"/>
    <property type="evidence" value="ECO:0007669"/>
    <property type="project" value="UniProtKB-UniRule"/>
</dbReference>
<evidence type="ECO:0000313" key="9">
    <source>
        <dbReference type="EMBL" id="KAK4244812.1"/>
    </source>
</evidence>
<dbReference type="InterPro" id="IPR036322">
    <property type="entry name" value="WD40_repeat_dom_sf"/>
</dbReference>
<keyword evidence="5 6" id="KW-0539">Nucleus</keyword>
<protein>
    <recommendedName>
        <fullName evidence="11">tRNA (guanine-N(7)-)-methyltransferase non-catalytic subunit TRM82</fullName>
    </recommendedName>
</protein>
<sequence>MILPFHLVKVCGDIVFAAQGCDIHSFSSSLRHISTWKYPALKADESNGASKETQDSPAPEEPPAKRRRVEPGAGSETVTNGEEAASENGRPKSKKAAQYDVPANERPFVQGLYATTDGRHLIAITGSDKTIWVFEHDGAGNLKQLSQRAMPKRPCSLTLTRDNRTILSADKFGDVYALPLLPSTTATPSSAPATQPPSRSSTPSTPASAPFKPQATELTVHTKRNLKALENQKISLDRKARQEQASQRPQFEHTLLLGHVSMLTAICVGTAPARTTSGDAAAGQEREQEGSPKVREYIITADRDEHIRVSRSMPQAHVIEGFCLGHEDFVSRLCVAPGGREELLISGGGDDYLFVWDWVRGQLLGKAGVLEHVKGVAGEEGATKVAVTRVFPCRWEGGVGVFVVVERVPALFRYELLKDNTLQHRETIPIPGNPLDVDALGTSGISPRLLVAAYPSTSSEGSSSPSLIALDKEEAGWRQTPVEDLSAGGGYNIGEIELQKILYSTESLRKLSDFD</sequence>
<feature type="region of interest" description="Disordered" evidence="8">
    <location>
        <begin position="45"/>
        <end position="101"/>
    </location>
</feature>
<evidence type="ECO:0000256" key="8">
    <source>
        <dbReference type="SAM" id="MobiDB-lite"/>
    </source>
</evidence>
<evidence type="ECO:0000256" key="3">
    <source>
        <dbReference type="ARBA" id="ARBA00022694"/>
    </source>
</evidence>
<gene>
    <name evidence="9" type="ORF">C7999DRAFT_34850</name>
</gene>
<evidence type="ECO:0000256" key="6">
    <source>
        <dbReference type="HAMAP-Rule" id="MF_03056"/>
    </source>
</evidence>
<dbReference type="Gene3D" id="2.130.10.10">
    <property type="entry name" value="YVTN repeat-like/Quinoprotein amine dehydrogenase"/>
    <property type="match status" value="2"/>
</dbReference>
<dbReference type="EMBL" id="MU857723">
    <property type="protein sequence ID" value="KAK4244812.1"/>
    <property type="molecule type" value="Genomic_DNA"/>
</dbReference>
<dbReference type="Proteomes" id="UP001303647">
    <property type="component" value="Unassembled WGS sequence"/>
</dbReference>
<evidence type="ECO:0000256" key="4">
    <source>
        <dbReference type="ARBA" id="ARBA00022737"/>
    </source>
</evidence>
<feature type="region of interest" description="Disordered" evidence="8">
    <location>
        <begin position="186"/>
        <end position="224"/>
    </location>
</feature>
<dbReference type="GO" id="GO:0043527">
    <property type="term" value="C:tRNA methyltransferase complex"/>
    <property type="evidence" value="ECO:0007669"/>
    <property type="project" value="TreeGrafter"/>
</dbReference>
<comment type="caution">
    <text evidence="9">The sequence shown here is derived from an EMBL/GenBank/DDBJ whole genome shotgun (WGS) entry which is preliminary data.</text>
</comment>
<dbReference type="HAMAP" id="MF_03056">
    <property type="entry name" value="TRM82"/>
    <property type="match status" value="1"/>
</dbReference>
<feature type="compositionally biased region" description="Low complexity" evidence="8">
    <location>
        <begin position="186"/>
        <end position="210"/>
    </location>
</feature>
<evidence type="ECO:0000256" key="2">
    <source>
        <dbReference type="ARBA" id="ARBA00022574"/>
    </source>
</evidence>
<comment type="pathway">
    <text evidence="6">tRNA modification; N(7)-methylguanine-tRNA biosynthesis.</text>
</comment>
<reference evidence="9" key="1">
    <citation type="journal article" date="2023" name="Mol. Phylogenet. Evol.">
        <title>Genome-scale phylogeny and comparative genomics of the fungal order Sordariales.</title>
        <authorList>
            <person name="Hensen N."/>
            <person name="Bonometti L."/>
            <person name="Westerberg I."/>
            <person name="Brannstrom I.O."/>
            <person name="Guillou S."/>
            <person name="Cros-Aarteil S."/>
            <person name="Calhoun S."/>
            <person name="Haridas S."/>
            <person name="Kuo A."/>
            <person name="Mondo S."/>
            <person name="Pangilinan J."/>
            <person name="Riley R."/>
            <person name="LaButti K."/>
            <person name="Andreopoulos B."/>
            <person name="Lipzen A."/>
            <person name="Chen C."/>
            <person name="Yan M."/>
            <person name="Daum C."/>
            <person name="Ng V."/>
            <person name="Clum A."/>
            <person name="Steindorff A."/>
            <person name="Ohm R.A."/>
            <person name="Martin F."/>
            <person name="Silar P."/>
            <person name="Natvig D.O."/>
            <person name="Lalanne C."/>
            <person name="Gautier V."/>
            <person name="Ament-Velasquez S.L."/>
            <person name="Kruys A."/>
            <person name="Hutchinson M.I."/>
            <person name="Powell A.J."/>
            <person name="Barry K."/>
            <person name="Miller A.N."/>
            <person name="Grigoriev I.V."/>
            <person name="Debuchy R."/>
            <person name="Gladieux P."/>
            <person name="Hiltunen Thoren M."/>
            <person name="Johannesson H."/>
        </authorList>
    </citation>
    <scope>NUCLEOTIDE SEQUENCE</scope>
    <source>
        <strain evidence="9">CBS 359.72</strain>
    </source>
</reference>
<evidence type="ECO:0008006" key="11">
    <source>
        <dbReference type="Google" id="ProtNLM"/>
    </source>
</evidence>
<dbReference type="InterPro" id="IPR001680">
    <property type="entry name" value="WD40_rpt"/>
</dbReference>
<comment type="function">
    <text evidence="6">Required for the formation of N(7)-methylguanine at position 46 (m7G46) in tRNA. In the complex, it is required to stabilize and induce conformational changes of the catalytic subunit.</text>
</comment>
<evidence type="ECO:0000256" key="5">
    <source>
        <dbReference type="ARBA" id="ARBA00023242"/>
    </source>
</evidence>
<dbReference type="InterPro" id="IPR015943">
    <property type="entry name" value="WD40/YVTN_repeat-like_dom_sf"/>
</dbReference>
<dbReference type="SMART" id="SM00320">
    <property type="entry name" value="WD40"/>
    <property type="match status" value="2"/>
</dbReference>
<name>A0AAN7CP28_9PEZI</name>
<comment type="similarity">
    <text evidence="6">Belongs to the WD repeat TRM82 family.</text>
</comment>
<organism evidence="9 10">
    <name type="scientific">Corynascus novoguineensis</name>
    <dbReference type="NCBI Taxonomy" id="1126955"/>
    <lineage>
        <taxon>Eukaryota</taxon>
        <taxon>Fungi</taxon>
        <taxon>Dikarya</taxon>
        <taxon>Ascomycota</taxon>
        <taxon>Pezizomycotina</taxon>
        <taxon>Sordariomycetes</taxon>
        <taxon>Sordariomycetidae</taxon>
        <taxon>Sordariales</taxon>
        <taxon>Chaetomiaceae</taxon>
        <taxon>Corynascus</taxon>
    </lineage>
</organism>
<accession>A0AAN7CP28</accession>
<reference evidence="9" key="2">
    <citation type="submission" date="2023-05" db="EMBL/GenBank/DDBJ databases">
        <authorList>
            <consortium name="Lawrence Berkeley National Laboratory"/>
            <person name="Steindorff A."/>
            <person name="Hensen N."/>
            <person name="Bonometti L."/>
            <person name="Westerberg I."/>
            <person name="Brannstrom I.O."/>
            <person name="Guillou S."/>
            <person name="Cros-Aarteil S."/>
            <person name="Calhoun S."/>
            <person name="Haridas S."/>
            <person name="Kuo A."/>
            <person name="Mondo S."/>
            <person name="Pangilinan J."/>
            <person name="Riley R."/>
            <person name="Labutti K."/>
            <person name="Andreopoulos B."/>
            <person name="Lipzen A."/>
            <person name="Chen C."/>
            <person name="Yanf M."/>
            <person name="Daum C."/>
            <person name="Ng V."/>
            <person name="Clum A."/>
            <person name="Ohm R."/>
            <person name="Martin F."/>
            <person name="Silar P."/>
            <person name="Natvig D."/>
            <person name="Lalanne C."/>
            <person name="Gautier V."/>
            <person name="Ament-Velasquez S.L."/>
            <person name="Kruys A."/>
            <person name="Hutchinson M.I."/>
            <person name="Powell A.J."/>
            <person name="Barry K."/>
            <person name="Miller A.N."/>
            <person name="Grigoriev I.V."/>
            <person name="Debuchy R."/>
            <person name="Gladieux P."/>
            <person name="Thoren M.H."/>
            <person name="Johannesson H."/>
        </authorList>
    </citation>
    <scope>NUCLEOTIDE SEQUENCE</scope>
    <source>
        <strain evidence="9">CBS 359.72</strain>
    </source>
</reference>
<proteinExistence type="inferred from homology"/>
<dbReference type="PROSITE" id="PS50082">
    <property type="entry name" value="WD_REPEATS_2"/>
    <property type="match status" value="1"/>
</dbReference>